<dbReference type="RefSeq" id="WP_378186249.1">
    <property type="nucleotide sequence ID" value="NZ_JBHSFX010000013.1"/>
</dbReference>
<evidence type="ECO:0000313" key="2">
    <source>
        <dbReference type="Proteomes" id="UP000288246"/>
    </source>
</evidence>
<gene>
    <name evidence="1" type="ORF">CTKZ_28020</name>
</gene>
<dbReference type="Proteomes" id="UP000288246">
    <property type="component" value="Unassembled WGS sequence"/>
</dbReference>
<dbReference type="AlphaFoldDB" id="A0A401V2V4"/>
<evidence type="ECO:0000313" key="1">
    <source>
        <dbReference type="EMBL" id="GCD21240.1"/>
    </source>
</evidence>
<dbReference type="EMBL" id="BHYL01000253">
    <property type="protein sequence ID" value="GCD21240.1"/>
    <property type="molecule type" value="Genomic_DNA"/>
</dbReference>
<protein>
    <submittedName>
        <fullName evidence="1">Uncharacterized protein</fullName>
    </submittedName>
</protein>
<comment type="caution">
    <text evidence="1">The sequence shown here is derived from an EMBL/GenBank/DDBJ whole genome shotgun (WGS) entry which is preliminary data.</text>
</comment>
<keyword evidence="2" id="KW-1185">Reference proteome</keyword>
<sequence length="521" mass="54422">MRLRVLGALASVGALVVGLLLAGVAAPAAAAGRTFSGRVFSITTNQGLAAMRVEIVAVNADGSFGTVLLSATTADDPVDPGRFVLDLPAEKPAGRAAMRVVDPAGRYMPSYDNWGRTYPAPYELLGGGVWDALYSTYGPWQETSFAMLAAGRYVPVVPRRVVDTRVNGHGPMQRNEWYKFPMPALPGEPVAFVLNVTATRTQCAADYIAVGMNIVGYETGAESSIVNARAGADVANLTTIRVGTRYEDPADWVQLYNHACPTDVVVDLQGYYDSGSPSGAGYVPVTPERVLDSRTDGGPLDAGEARRVDLAELATDMPADAVAVAVNLTATRTTAATSYLSAYPTGFTAARSTSVLNARRGQDVANLAVVPLAEDGSIEIYNDAGRTDVVVDVQGWYTESGGVSFYPLDHRRLTTGDGLLGAGKERLVGAPGRGIEIPADAQALAVNLTSTAGTAPTSYVTAYPAGASRPFASNLNTRQGIDLANSAVVGLGPGGHVLYNDAGSVRLLEDVQGYFAPGPLD</sequence>
<proteinExistence type="predicted"/>
<organism evidence="1 2">
    <name type="scientific">Cellulomonas algicola</name>
    <dbReference type="NCBI Taxonomy" id="2071633"/>
    <lineage>
        <taxon>Bacteria</taxon>
        <taxon>Bacillati</taxon>
        <taxon>Actinomycetota</taxon>
        <taxon>Actinomycetes</taxon>
        <taxon>Micrococcales</taxon>
        <taxon>Cellulomonadaceae</taxon>
        <taxon>Cellulomonas</taxon>
    </lineage>
</organism>
<name>A0A401V2V4_9CELL</name>
<reference evidence="1 2" key="1">
    <citation type="submission" date="2018-11" db="EMBL/GenBank/DDBJ databases">
        <title>Draft genome sequence of Cellulomonas takizawaensis strain TKZ-21.</title>
        <authorList>
            <person name="Yamamura H."/>
            <person name="Hayashi T."/>
            <person name="Hamada M."/>
            <person name="Serisawa Y."/>
            <person name="Matsuyama K."/>
            <person name="Nakagawa Y."/>
            <person name="Otoguro M."/>
            <person name="Yanagida F."/>
            <person name="Hayakawa M."/>
        </authorList>
    </citation>
    <scope>NUCLEOTIDE SEQUENCE [LARGE SCALE GENOMIC DNA]</scope>
    <source>
        <strain evidence="1 2">TKZ-21</strain>
    </source>
</reference>
<accession>A0A401V2V4</accession>